<gene>
    <name evidence="1" type="ORF">H9980_08360</name>
</gene>
<accession>A0A9D1XQ48</accession>
<proteinExistence type="predicted"/>
<comment type="caution">
    <text evidence="1">The sequence shown here is derived from an EMBL/GenBank/DDBJ whole genome shotgun (WGS) entry which is preliminary data.</text>
</comment>
<dbReference type="Proteomes" id="UP000886724">
    <property type="component" value="Unassembled WGS sequence"/>
</dbReference>
<dbReference type="Gene3D" id="3.40.50.360">
    <property type="match status" value="1"/>
</dbReference>
<sequence length="173" mass="19478">MKKLIGILILLLLVGVVININNDNQNNQKEVVEKTENKDSAFDRQILILQEDNNDTAKLLATTINEKMLSDHHLISEINNLDINDYDLIIITIVVLNNNIDNTIQESLKSFDFKNKDVSLLFVGSDEISLLESQASTYINNANILPGLGLTSEDVNNLETMNQFIDGWLTSIY</sequence>
<dbReference type="SUPFAM" id="SSF52218">
    <property type="entry name" value="Flavoproteins"/>
    <property type="match status" value="1"/>
</dbReference>
<reference evidence="1" key="2">
    <citation type="submission" date="2021-04" db="EMBL/GenBank/DDBJ databases">
        <authorList>
            <person name="Gilroy R."/>
        </authorList>
    </citation>
    <scope>NUCLEOTIDE SEQUENCE</scope>
    <source>
        <strain evidence="1">ChiGjej1B1-14440</strain>
    </source>
</reference>
<reference evidence="1" key="1">
    <citation type="journal article" date="2021" name="PeerJ">
        <title>Extensive microbial diversity within the chicken gut microbiome revealed by metagenomics and culture.</title>
        <authorList>
            <person name="Gilroy R."/>
            <person name="Ravi A."/>
            <person name="Getino M."/>
            <person name="Pursley I."/>
            <person name="Horton D.L."/>
            <person name="Alikhan N.F."/>
            <person name="Baker D."/>
            <person name="Gharbi K."/>
            <person name="Hall N."/>
            <person name="Watson M."/>
            <person name="Adriaenssens E.M."/>
            <person name="Foster-Nyarko E."/>
            <person name="Jarju S."/>
            <person name="Secka A."/>
            <person name="Antonio M."/>
            <person name="Oren A."/>
            <person name="Chaudhuri R.R."/>
            <person name="La Ragione R."/>
            <person name="Hildebrand F."/>
            <person name="Pallen M.J."/>
        </authorList>
    </citation>
    <scope>NUCLEOTIDE SEQUENCE</scope>
    <source>
        <strain evidence="1">ChiGjej1B1-14440</strain>
    </source>
</reference>
<dbReference type="AlphaFoldDB" id="A0A9D1XQ48"/>
<dbReference type="EMBL" id="DXET01000183">
    <property type="protein sequence ID" value="HIX81965.1"/>
    <property type="molecule type" value="Genomic_DNA"/>
</dbReference>
<protein>
    <submittedName>
        <fullName evidence="1">Uncharacterized protein</fullName>
    </submittedName>
</protein>
<dbReference type="InterPro" id="IPR029039">
    <property type="entry name" value="Flavoprotein-like_sf"/>
</dbReference>
<evidence type="ECO:0000313" key="1">
    <source>
        <dbReference type="EMBL" id="HIX81965.1"/>
    </source>
</evidence>
<name>A0A9D1XQ48_9FIRM</name>
<organism evidence="1 2">
    <name type="scientific">Candidatus Erysipelatoclostridium merdavium</name>
    <dbReference type="NCBI Taxonomy" id="2838566"/>
    <lineage>
        <taxon>Bacteria</taxon>
        <taxon>Bacillati</taxon>
        <taxon>Bacillota</taxon>
        <taxon>Erysipelotrichia</taxon>
        <taxon>Erysipelotrichales</taxon>
        <taxon>Erysipelotrichales incertae sedis</taxon>
    </lineage>
</organism>
<evidence type="ECO:0000313" key="2">
    <source>
        <dbReference type="Proteomes" id="UP000886724"/>
    </source>
</evidence>